<organism evidence="4 5">
    <name type="scientific">Nocardioides seonyuensis</name>
    <dbReference type="NCBI Taxonomy" id="2518371"/>
    <lineage>
        <taxon>Bacteria</taxon>
        <taxon>Bacillati</taxon>
        <taxon>Actinomycetota</taxon>
        <taxon>Actinomycetes</taxon>
        <taxon>Propionibacteriales</taxon>
        <taxon>Nocardioidaceae</taxon>
        <taxon>Nocardioides</taxon>
    </lineage>
</organism>
<dbReference type="SUPFAM" id="SSF54637">
    <property type="entry name" value="Thioesterase/thiol ester dehydrase-isomerase"/>
    <property type="match status" value="1"/>
</dbReference>
<accession>A0A4P7IAX4</accession>
<protein>
    <submittedName>
        <fullName evidence="4">Acyl-CoA thioesterase</fullName>
    </submittedName>
</protein>
<dbReference type="AlphaFoldDB" id="A0A4P7IAX4"/>
<keyword evidence="2" id="KW-0378">Hydrolase</keyword>
<dbReference type="PANTHER" id="PTHR31793">
    <property type="entry name" value="4-HYDROXYBENZOYL-COA THIOESTERASE FAMILY MEMBER"/>
    <property type="match status" value="1"/>
</dbReference>
<evidence type="ECO:0000313" key="4">
    <source>
        <dbReference type="EMBL" id="QBX54184.1"/>
    </source>
</evidence>
<dbReference type="EMBL" id="CP038436">
    <property type="protein sequence ID" value="QBX54184.1"/>
    <property type="molecule type" value="Genomic_DNA"/>
</dbReference>
<dbReference type="GO" id="GO:0047617">
    <property type="term" value="F:fatty acyl-CoA hydrolase activity"/>
    <property type="evidence" value="ECO:0007669"/>
    <property type="project" value="TreeGrafter"/>
</dbReference>
<gene>
    <name evidence="4" type="ORF">EXE58_00980</name>
</gene>
<name>A0A4P7IAX4_9ACTN</name>
<evidence type="ECO:0000313" key="5">
    <source>
        <dbReference type="Proteomes" id="UP000294853"/>
    </source>
</evidence>
<dbReference type="OrthoDB" id="9799036at2"/>
<comment type="similarity">
    <text evidence="1">Belongs to the 4-hydroxybenzoyl-CoA thioesterase family.</text>
</comment>
<dbReference type="Pfam" id="PF13279">
    <property type="entry name" value="4HBT_2"/>
    <property type="match status" value="1"/>
</dbReference>
<proteinExistence type="inferred from homology"/>
<evidence type="ECO:0000256" key="2">
    <source>
        <dbReference type="ARBA" id="ARBA00022801"/>
    </source>
</evidence>
<dbReference type="Gene3D" id="3.10.129.10">
    <property type="entry name" value="Hotdog Thioesterase"/>
    <property type="match status" value="1"/>
</dbReference>
<dbReference type="InterPro" id="IPR029069">
    <property type="entry name" value="HotDog_dom_sf"/>
</dbReference>
<dbReference type="Proteomes" id="UP000294853">
    <property type="component" value="Chromosome"/>
</dbReference>
<feature type="region of interest" description="Disordered" evidence="3">
    <location>
        <begin position="8"/>
        <end position="45"/>
    </location>
</feature>
<sequence>MKAVLRARGFTRKAATVQSSPPRRPRQGGLDRSRSPAWHDAAVSERQAPRPVRSDYVAWRTATSRWRDDDAYGHLNNATYYELFDTAVNAHLFEATGTNVRLLPQIGVVAETSCRYFREIGFPEPIEMGLVVDKVGTSSVIYRIGLFQGEDDEAAAEGRFVHVYVDNTRGPGDRPVTPMPEEIRAAVEPLLRTT</sequence>
<dbReference type="InterPro" id="IPR050563">
    <property type="entry name" value="4-hydroxybenzoyl-CoA_TE"/>
</dbReference>
<reference evidence="4 5" key="1">
    <citation type="submission" date="2019-03" db="EMBL/GenBank/DDBJ databases">
        <title>Three New Species of Nocardioides, Nocardioides euryhalodurans sp. nov., Nocardioides seonyuensis sp. nov. and Nocardioides eburneoflavus sp. nov. Iolated from Soil.</title>
        <authorList>
            <person name="Roh S.G."/>
            <person name="Lee C."/>
            <person name="Kim M.-K."/>
            <person name="Kim S.B."/>
        </authorList>
    </citation>
    <scope>NUCLEOTIDE SEQUENCE [LARGE SCALE GENOMIC DNA]</scope>
    <source>
        <strain evidence="4 5">MMS17-SY207-3</strain>
    </source>
</reference>
<keyword evidence="5" id="KW-1185">Reference proteome</keyword>
<evidence type="ECO:0000256" key="3">
    <source>
        <dbReference type="SAM" id="MobiDB-lite"/>
    </source>
</evidence>
<dbReference type="CDD" id="cd00586">
    <property type="entry name" value="4HBT"/>
    <property type="match status" value="1"/>
</dbReference>
<evidence type="ECO:0000256" key="1">
    <source>
        <dbReference type="ARBA" id="ARBA00005953"/>
    </source>
</evidence>
<dbReference type="KEGG" id="nsn:EXE58_00980"/>
<dbReference type="PANTHER" id="PTHR31793:SF27">
    <property type="entry name" value="NOVEL THIOESTERASE SUPERFAMILY DOMAIN AND SAPOSIN A-TYPE DOMAIN CONTAINING PROTEIN (0610012H03RIK)"/>
    <property type="match status" value="1"/>
</dbReference>